<dbReference type="InterPro" id="IPR001841">
    <property type="entry name" value="Znf_RING"/>
</dbReference>
<keyword evidence="1 3" id="KW-0479">Metal-binding</keyword>
<dbReference type="GO" id="GO:0061630">
    <property type="term" value="F:ubiquitin protein ligase activity"/>
    <property type="evidence" value="ECO:0007669"/>
    <property type="project" value="TreeGrafter"/>
</dbReference>
<sequence length="252" mass="29232">MEDNTGYEYMNEESINERLKCSICTKPFIDPVSTKCNIRNHIFCHHCIEEWIKHHPSCPMCRQNLRIENLTPIADSVLIDMLDEILVKCLGCKQTGLVRGSFNDHKNKMCSKTNIKCLSSDIKCPWTGSRDELDKHLKTCIFNPLRPLITELINNNQQLKNQVNQQQTQIGGLINDNQQLKGQVNQQQTQIRQLQDENQQLKNQTGQLEKRLQFLEFTCPKPLSCFDHSCAMSSWINSSTQNFCFERNEIID</sequence>
<evidence type="ECO:0000256" key="4">
    <source>
        <dbReference type="SAM" id="Coils"/>
    </source>
</evidence>
<dbReference type="PROSITE" id="PS50089">
    <property type="entry name" value="ZF_RING_2"/>
    <property type="match status" value="1"/>
</dbReference>
<dbReference type="Gene3D" id="1.20.5.1700">
    <property type="match status" value="1"/>
</dbReference>
<evidence type="ECO:0000259" key="5">
    <source>
        <dbReference type="PROSITE" id="PS50089"/>
    </source>
</evidence>
<evidence type="ECO:0000256" key="3">
    <source>
        <dbReference type="PROSITE-ProRule" id="PRU00175"/>
    </source>
</evidence>
<dbReference type="PANTHER" id="PTHR46016:SF1">
    <property type="entry name" value="RING-TYPE DOMAIN-CONTAINING PROTEIN"/>
    <property type="match status" value="1"/>
</dbReference>
<feature type="domain" description="RING-type" evidence="5">
    <location>
        <begin position="21"/>
        <end position="62"/>
    </location>
</feature>
<accession>A0A815HN72</accession>
<dbReference type="EMBL" id="CAJNOL010001414">
    <property type="protein sequence ID" value="CAF1354748.1"/>
    <property type="molecule type" value="Genomic_DNA"/>
</dbReference>
<dbReference type="InterPro" id="IPR051438">
    <property type="entry name" value="RNF_E3_ubiq-protein_ligase"/>
</dbReference>
<reference evidence="6" key="1">
    <citation type="submission" date="2021-02" db="EMBL/GenBank/DDBJ databases">
        <authorList>
            <person name="Nowell W R."/>
        </authorList>
    </citation>
    <scope>NUCLEOTIDE SEQUENCE</scope>
</reference>
<dbReference type="PANTHER" id="PTHR46016">
    <property type="entry name" value="ZINC FINGER, RING/FYVE/PHD-TYPE"/>
    <property type="match status" value="1"/>
</dbReference>
<dbReference type="InterPro" id="IPR013083">
    <property type="entry name" value="Znf_RING/FYVE/PHD"/>
</dbReference>
<dbReference type="SUPFAM" id="SSF57850">
    <property type="entry name" value="RING/U-box"/>
    <property type="match status" value="1"/>
</dbReference>
<dbReference type="Gene3D" id="3.30.40.10">
    <property type="entry name" value="Zinc/RING finger domain, C3HC4 (zinc finger)"/>
    <property type="match status" value="2"/>
</dbReference>
<proteinExistence type="predicted"/>
<name>A0A815HN72_9BILA</name>
<dbReference type="Pfam" id="PF13639">
    <property type="entry name" value="zf-RING_2"/>
    <property type="match status" value="1"/>
</dbReference>
<evidence type="ECO:0000313" key="6">
    <source>
        <dbReference type="EMBL" id="CAF1354748.1"/>
    </source>
</evidence>
<evidence type="ECO:0000256" key="2">
    <source>
        <dbReference type="ARBA" id="ARBA00022833"/>
    </source>
</evidence>
<evidence type="ECO:0000313" key="7">
    <source>
        <dbReference type="Proteomes" id="UP000663870"/>
    </source>
</evidence>
<keyword evidence="2" id="KW-0862">Zinc</keyword>
<dbReference type="GO" id="GO:0008270">
    <property type="term" value="F:zinc ion binding"/>
    <property type="evidence" value="ECO:0007669"/>
    <property type="project" value="UniProtKB-KW"/>
</dbReference>
<comment type="caution">
    <text evidence="6">The sequence shown here is derived from an EMBL/GenBank/DDBJ whole genome shotgun (WGS) entry which is preliminary data.</text>
</comment>
<dbReference type="Proteomes" id="UP000663870">
    <property type="component" value="Unassembled WGS sequence"/>
</dbReference>
<dbReference type="AlphaFoldDB" id="A0A815HN72"/>
<dbReference type="SUPFAM" id="SSF49599">
    <property type="entry name" value="TRAF domain-like"/>
    <property type="match status" value="1"/>
</dbReference>
<dbReference type="GO" id="GO:0006511">
    <property type="term" value="P:ubiquitin-dependent protein catabolic process"/>
    <property type="evidence" value="ECO:0007669"/>
    <property type="project" value="TreeGrafter"/>
</dbReference>
<keyword evidence="7" id="KW-1185">Reference proteome</keyword>
<feature type="coiled-coil region" evidence="4">
    <location>
        <begin position="149"/>
        <end position="218"/>
    </location>
</feature>
<keyword evidence="4" id="KW-0175">Coiled coil</keyword>
<gene>
    <name evidence="6" type="ORF">JXQ802_LOCUS32287</name>
</gene>
<dbReference type="GO" id="GO:0000209">
    <property type="term" value="P:protein polyubiquitination"/>
    <property type="evidence" value="ECO:0007669"/>
    <property type="project" value="TreeGrafter"/>
</dbReference>
<organism evidence="6 7">
    <name type="scientific">Rotaria sordida</name>
    <dbReference type="NCBI Taxonomy" id="392033"/>
    <lineage>
        <taxon>Eukaryota</taxon>
        <taxon>Metazoa</taxon>
        <taxon>Spiralia</taxon>
        <taxon>Gnathifera</taxon>
        <taxon>Rotifera</taxon>
        <taxon>Eurotatoria</taxon>
        <taxon>Bdelloidea</taxon>
        <taxon>Philodinida</taxon>
        <taxon>Philodinidae</taxon>
        <taxon>Rotaria</taxon>
    </lineage>
</organism>
<keyword evidence="1 3" id="KW-0863">Zinc-finger</keyword>
<evidence type="ECO:0000256" key="1">
    <source>
        <dbReference type="ARBA" id="ARBA00022771"/>
    </source>
</evidence>
<protein>
    <recommendedName>
        <fullName evidence="5">RING-type domain-containing protein</fullName>
    </recommendedName>
</protein>